<accession>A0A177EKT0</accession>
<dbReference type="AlphaFoldDB" id="A0A177EKT0"/>
<dbReference type="RefSeq" id="XP_067545190.1">
    <property type="nucleotide sequence ID" value="XM_067687482.1"/>
</dbReference>
<organism evidence="1 2">
    <name type="scientific">Nematocida displodere</name>
    <dbReference type="NCBI Taxonomy" id="1805483"/>
    <lineage>
        <taxon>Eukaryota</taxon>
        <taxon>Fungi</taxon>
        <taxon>Fungi incertae sedis</taxon>
        <taxon>Microsporidia</taxon>
        <taxon>Nematocida</taxon>
    </lineage>
</organism>
<keyword evidence="2" id="KW-1185">Reference proteome</keyword>
<protein>
    <submittedName>
        <fullName evidence="1">Uncharacterized protein</fullName>
    </submittedName>
</protein>
<reference evidence="1 2" key="1">
    <citation type="submission" date="2016-02" db="EMBL/GenBank/DDBJ databases">
        <title>Discovery of a natural microsporidian pathogen with a broad tissue tropism in Caenorhabditis elegans.</title>
        <authorList>
            <person name="Luallen R.J."/>
            <person name="Reinke A.W."/>
            <person name="Tong L."/>
            <person name="Botts M.R."/>
            <person name="Felix M.-A."/>
            <person name="Troemel E.R."/>
        </authorList>
    </citation>
    <scope>NUCLEOTIDE SEQUENCE [LARGE SCALE GENOMIC DNA]</scope>
    <source>
        <strain evidence="1 2">JUm2807</strain>
    </source>
</reference>
<proteinExistence type="predicted"/>
<evidence type="ECO:0000313" key="2">
    <source>
        <dbReference type="Proteomes" id="UP000185944"/>
    </source>
</evidence>
<dbReference type="GeneID" id="93646414"/>
<gene>
    <name evidence="1" type="ORF">NEDG_00064</name>
</gene>
<comment type="caution">
    <text evidence="1">The sequence shown here is derived from an EMBL/GenBank/DDBJ whole genome shotgun (WGS) entry which is preliminary data.</text>
</comment>
<name>A0A177EKT0_9MICR</name>
<evidence type="ECO:0000313" key="1">
    <source>
        <dbReference type="EMBL" id="OAG31589.1"/>
    </source>
</evidence>
<dbReference type="EMBL" id="LTDL01000014">
    <property type="protein sequence ID" value="OAG31589.1"/>
    <property type="molecule type" value="Genomic_DNA"/>
</dbReference>
<dbReference type="OrthoDB" id="2193659at2759"/>
<dbReference type="Proteomes" id="UP000185944">
    <property type="component" value="Unassembled WGS sequence"/>
</dbReference>
<sequence>MNINKQMVLSNALKVLSADVCHRFSLEYAPSESVRKSFLLPRVVTVFVEVFPIKELSPFSRDDPLYAIDGFLVVENGHPRIRPCTEESSFVDLPLSSATDSAPASVSSIRAALSQSLADLVQIAIRKAEVAFFPVPNPSCLRSSTVLIKLNRTKQALLSIEEEMGEIFGMASVIPYAIYEVLIRAATGQTSPSLSDRIVQLSYYLDGSLESVLENRIANSLVEGVAHTPRPVPARILSMHTHVVLSSEKEALFLFLLAEALGRGSSGTRCALLTLAREAFACPGCSSRPGIKNTLQSMVALETGLDVKRSVCNHLIDEYIHTKSSLPEPELSIRSAVGEYAGKERRGIYIPSFASEHCLSGKTTVFTEGRVEISHSIPLSAIEVEYPESISTTSLKEGVCVVGMRRRSLIAPISAQKGKSVFFIGRTSTLVGLTLHDKDRCFTHKASVQIQVLKAPISKKIFSHRFYIAPVSTSRHTNETDALLEIVRKKTGHPATLLSASPLVARVPFQHASHSLYLDIRLFWSTLPVIRVEESEHQYEILPLFKPVAIQDPAHPQSSPVVVKKSFLLKKVPGASRKLFWFFTDQSKGGVILL</sequence>
<dbReference type="VEuPathDB" id="MicrosporidiaDB:NEDG_00064"/>